<dbReference type="Proteomes" id="UP000828390">
    <property type="component" value="Unassembled WGS sequence"/>
</dbReference>
<comment type="caution">
    <text evidence="2">The sequence shown here is derived from an EMBL/GenBank/DDBJ whole genome shotgun (WGS) entry which is preliminary data.</text>
</comment>
<dbReference type="EMBL" id="JAIWYP010000014">
    <property type="protein sequence ID" value="KAH3711765.1"/>
    <property type="molecule type" value="Genomic_DNA"/>
</dbReference>
<reference evidence="2" key="2">
    <citation type="submission" date="2020-11" db="EMBL/GenBank/DDBJ databases">
        <authorList>
            <person name="McCartney M.A."/>
            <person name="Auch B."/>
            <person name="Kono T."/>
            <person name="Mallez S."/>
            <person name="Becker A."/>
            <person name="Gohl D.M."/>
            <person name="Silverstein K.A.T."/>
            <person name="Koren S."/>
            <person name="Bechman K.B."/>
            <person name="Herman A."/>
            <person name="Abrahante J.E."/>
            <person name="Garbe J."/>
        </authorList>
    </citation>
    <scope>NUCLEOTIDE SEQUENCE</scope>
    <source>
        <strain evidence="2">Duluth1</strain>
        <tissue evidence="2">Whole animal</tissue>
    </source>
</reference>
<keyword evidence="1" id="KW-0812">Transmembrane</keyword>
<organism evidence="2 3">
    <name type="scientific">Dreissena polymorpha</name>
    <name type="common">Zebra mussel</name>
    <name type="synonym">Mytilus polymorpha</name>
    <dbReference type="NCBI Taxonomy" id="45954"/>
    <lineage>
        <taxon>Eukaryota</taxon>
        <taxon>Metazoa</taxon>
        <taxon>Spiralia</taxon>
        <taxon>Lophotrochozoa</taxon>
        <taxon>Mollusca</taxon>
        <taxon>Bivalvia</taxon>
        <taxon>Autobranchia</taxon>
        <taxon>Heteroconchia</taxon>
        <taxon>Euheterodonta</taxon>
        <taxon>Imparidentia</taxon>
        <taxon>Neoheterodontei</taxon>
        <taxon>Myida</taxon>
        <taxon>Dreissenoidea</taxon>
        <taxon>Dreissenidae</taxon>
        <taxon>Dreissena</taxon>
    </lineage>
</organism>
<name>A0A9D3Z2M9_DREPO</name>
<evidence type="ECO:0000313" key="3">
    <source>
        <dbReference type="Proteomes" id="UP000828390"/>
    </source>
</evidence>
<evidence type="ECO:0000313" key="2">
    <source>
        <dbReference type="EMBL" id="KAH3711765.1"/>
    </source>
</evidence>
<reference evidence="2" key="1">
    <citation type="journal article" date="2019" name="bioRxiv">
        <title>The Genome of the Zebra Mussel, Dreissena polymorpha: A Resource for Invasive Species Research.</title>
        <authorList>
            <person name="McCartney M.A."/>
            <person name="Auch B."/>
            <person name="Kono T."/>
            <person name="Mallez S."/>
            <person name="Zhang Y."/>
            <person name="Obille A."/>
            <person name="Becker A."/>
            <person name="Abrahante J.E."/>
            <person name="Garbe J."/>
            <person name="Badalamenti J.P."/>
            <person name="Herman A."/>
            <person name="Mangelson H."/>
            <person name="Liachko I."/>
            <person name="Sullivan S."/>
            <person name="Sone E.D."/>
            <person name="Koren S."/>
            <person name="Silverstein K.A.T."/>
            <person name="Beckman K.B."/>
            <person name="Gohl D.M."/>
        </authorList>
    </citation>
    <scope>NUCLEOTIDE SEQUENCE</scope>
    <source>
        <strain evidence="2">Duluth1</strain>
        <tissue evidence="2">Whole animal</tissue>
    </source>
</reference>
<protein>
    <submittedName>
        <fullName evidence="2">Uncharacterized protein</fullName>
    </submittedName>
</protein>
<keyword evidence="1" id="KW-1133">Transmembrane helix</keyword>
<keyword evidence="1" id="KW-0472">Membrane</keyword>
<accession>A0A9D3Z2M9</accession>
<gene>
    <name evidence="2" type="ORF">DPMN_071439</name>
</gene>
<evidence type="ECO:0000256" key="1">
    <source>
        <dbReference type="SAM" id="Phobius"/>
    </source>
</evidence>
<sequence>MKYRLVDIPWFLVVLDRKLHLLVNQPIEEPRSSSLVFRSRCVCASSFGGIVFCIFPMLLIAPTKLGCERSASLDYAVPSCQLCGQFMIVGQHFRRQLFKHKFARLTFYHQQQNVQLIVLVSIVHSGNCIEFR</sequence>
<keyword evidence="3" id="KW-1185">Reference proteome</keyword>
<proteinExistence type="predicted"/>
<feature type="transmembrane region" description="Helical" evidence="1">
    <location>
        <begin position="41"/>
        <end position="61"/>
    </location>
</feature>
<dbReference type="AlphaFoldDB" id="A0A9D3Z2M9"/>